<dbReference type="GO" id="GO:0015035">
    <property type="term" value="F:protein-disulfide reductase activity"/>
    <property type="evidence" value="ECO:0007669"/>
    <property type="project" value="InterPro"/>
</dbReference>
<dbReference type="AlphaFoldDB" id="A0A917CVW4"/>
<protein>
    <submittedName>
        <fullName evidence="1">Membrane protein</fullName>
    </submittedName>
</protein>
<gene>
    <name evidence="1" type="ORF">GCM10010916_14600</name>
</gene>
<evidence type="ECO:0000313" key="1">
    <source>
        <dbReference type="EMBL" id="GGF98444.1"/>
    </source>
</evidence>
<accession>A0A917CVW4</accession>
<dbReference type="EMBL" id="BMGR01000004">
    <property type="protein sequence ID" value="GGF98444.1"/>
    <property type="molecule type" value="Genomic_DNA"/>
</dbReference>
<dbReference type="PANTHER" id="PTHR33639">
    <property type="entry name" value="THIOL-DISULFIDE OXIDOREDUCTASE DCC"/>
    <property type="match status" value="1"/>
</dbReference>
<comment type="caution">
    <text evidence="1">The sequence shown here is derived from an EMBL/GenBank/DDBJ whole genome shotgun (WGS) entry which is preliminary data.</text>
</comment>
<dbReference type="PANTHER" id="PTHR33639:SF2">
    <property type="entry name" value="DUF393 DOMAIN-CONTAINING PROTEIN"/>
    <property type="match status" value="1"/>
</dbReference>
<dbReference type="Proteomes" id="UP000644756">
    <property type="component" value="Unassembled WGS sequence"/>
</dbReference>
<organism evidence="1 2">
    <name type="scientific">Paenibacillus abyssi</name>
    <dbReference type="NCBI Taxonomy" id="1340531"/>
    <lineage>
        <taxon>Bacteria</taxon>
        <taxon>Bacillati</taxon>
        <taxon>Bacillota</taxon>
        <taxon>Bacilli</taxon>
        <taxon>Bacillales</taxon>
        <taxon>Paenibacillaceae</taxon>
        <taxon>Paenibacillus</taxon>
    </lineage>
</organism>
<keyword evidence="2" id="KW-1185">Reference proteome</keyword>
<dbReference type="InterPro" id="IPR052927">
    <property type="entry name" value="DCC_oxidoreductase"/>
</dbReference>
<name>A0A917CVW4_9BACL</name>
<reference evidence="1" key="2">
    <citation type="submission" date="2020-09" db="EMBL/GenBank/DDBJ databases">
        <authorList>
            <person name="Sun Q."/>
            <person name="Zhou Y."/>
        </authorList>
    </citation>
    <scope>NUCLEOTIDE SEQUENCE</scope>
    <source>
        <strain evidence="1">CGMCC 1.12987</strain>
    </source>
</reference>
<reference evidence="1" key="1">
    <citation type="journal article" date="2014" name="Int. J. Syst. Evol. Microbiol.">
        <title>Complete genome sequence of Corynebacterium casei LMG S-19264T (=DSM 44701T), isolated from a smear-ripened cheese.</title>
        <authorList>
            <consortium name="US DOE Joint Genome Institute (JGI-PGF)"/>
            <person name="Walter F."/>
            <person name="Albersmeier A."/>
            <person name="Kalinowski J."/>
            <person name="Ruckert C."/>
        </authorList>
    </citation>
    <scope>NUCLEOTIDE SEQUENCE</scope>
    <source>
        <strain evidence="1">CGMCC 1.12987</strain>
    </source>
</reference>
<evidence type="ECO:0000313" key="2">
    <source>
        <dbReference type="Proteomes" id="UP000644756"/>
    </source>
</evidence>
<sequence length="130" mass="15062">MGGKFIVLFDGMCNFCNNSVQFIMKRDPKQKFQFASLQSSIGRELVQKYNVAGIDSFLLIEGERCYIKSTAALRVCRNLKGLWKLAAALQIVPRAVRDRVYDWFARNRIRWFGASDSCMLPTPEQRKRFL</sequence>
<dbReference type="InterPro" id="IPR007263">
    <property type="entry name" value="DCC1-like"/>
</dbReference>
<dbReference type="RefSeq" id="WP_188530404.1">
    <property type="nucleotide sequence ID" value="NZ_BMGR01000004.1"/>
</dbReference>
<dbReference type="Pfam" id="PF04134">
    <property type="entry name" value="DCC1-like"/>
    <property type="match status" value="1"/>
</dbReference>
<proteinExistence type="predicted"/>